<dbReference type="STRING" id="43335.A0A4U5PZ64"/>
<evidence type="ECO:0000256" key="1">
    <source>
        <dbReference type="SAM" id="MobiDB-lite"/>
    </source>
</evidence>
<name>A0A4U5PZ64_POPAL</name>
<organism evidence="2">
    <name type="scientific">Populus alba</name>
    <name type="common">White poplar</name>
    <dbReference type="NCBI Taxonomy" id="43335"/>
    <lineage>
        <taxon>Eukaryota</taxon>
        <taxon>Viridiplantae</taxon>
        <taxon>Streptophyta</taxon>
        <taxon>Embryophyta</taxon>
        <taxon>Tracheophyta</taxon>
        <taxon>Spermatophyta</taxon>
        <taxon>Magnoliopsida</taxon>
        <taxon>eudicotyledons</taxon>
        <taxon>Gunneridae</taxon>
        <taxon>Pentapetalae</taxon>
        <taxon>rosids</taxon>
        <taxon>fabids</taxon>
        <taxon>Malpighiales</taxon>
        <taxon>Salicaceae</taxon>
        <taxon>Saliceae</taxon>
        <taxon>Populus</taxon>
    </lineage>
</organism>
<feature type="compositionally biased region" description="Basic and acidic residues" evidence="1">
    <location>
        <begin position="72"/>
        <end position="81"/>
    </location>
</feature>
<feature type="region of interest" description="Disordered" evidence="1">
    <location>
        <begin position="431"/>
        <end position="457"/>
    </location>
</feature>
<feature type="region of interest" description="Disordered" evidence="1">
    <location>
        <begin position="194"/>
        <end position="232"/>
    </location>
</feature>
<feature type="compositionally biased region" description="Polar residues" evidence="1">
    <location>
        <begin position="27"/>
        <end position="39"/>
    </location>
</feature>
<reference evidence="2" key="1">
    <citation type="submission" date="2018-10" db="EMBL/GenBank/DDBJ databases">
        <title>Population genomic analysis revealed the cold adaptation of white poplar.</title>
        <authorList>
            <person name="Liu Y.-J."/>
        </authorList>
    </citation>
    <scope>NUCLEOTIDE SEQUENCE [LARGE SCALE GENOMIC DNA]</scope>
    <source>
        <strain evidence="2">PAL-ZL1</strain>
    </source>
</reference>
<sequence length="474" mass="51426">MDTKALAKSKRAHTLQHNKGKKPHPNQKPSKTPSTGNNQKPEKSKLPSNWDRYEDDEEDEFGVNLENPSGDNSKKPSFKDYGDGLALPKSKGADFKYLLDEAKSKPHQVDDFPFLEGFLAEESMHGVGPLLAVRGESILSWIGDDNFVVEDETTSSHEASFLSLNLHALAEQLAKVDVSERLFIEADLLPTELGSNTSSSQEFDQMQTTGSVASSNHGPNRKQTTHDKETKTISGELTFEDFSEKNKAVNQDAEIFVSGLTIGNSDPISFIQGLDVKDNLNLNQHGKSNRSTAMESPAQFYASSVAPNSRLPTFEAAAAESELDMLLDSLSETKLLDPSGFGSGTLPVSEKEAAVPLPQLTRNAPGSAKITPAAATLDNVLDDLLEETSNLQEAAAPLPLLARNAHGSLKTTSTAATLDDVLDDLFEETSSLSNQNNMHQPSEKKADHVIQSSSSQSVNKSKVLDDFDSWLDTI</sequence>
<protein>
    <submittedName>
        <fullName evidence="2">Uncharacterized protein</fullName>
    </submittedName>
</protein>
<dbReference type="PANTHER" id="PTHR37260">
    <property type="entry name" value="PHOSPHORELAY PROTEIN"/>
    <property type="match status" value="1"/>
</dbReference>
<proteinExistence type="predicted"/>
<dbReference type="PANTHER" id="PTHR37260:SF2">
    <property type="entry name" value="PROTEIN ECERIFERUM 16"/>
    <property type="match status" value="1"/>
</dbReference>
<feature type="compositionally biased region" description="Polar residues" evidence="1">
    <location>
        <begin position="194"/>
        <end position="222"/>
    </location>
</feature>
<feature type="compositionally biased region" description="Polar residues" evidence="1">
    <location>
        <begin position="431"/>
        <end position="440"/>
    </location>
</feature>
<gene>
    <name evidence="2" type="ORF">D5086_0000170850</name>
</gene>
<dbReference type="AlphaFoldDB" id="A0A4U5PZ64"/>
<feature type="compositionally biased region" description="Basic residues" evidence="1">
    <location>
        <begin position="7"/>
        <end position="25"/>
    </location>
</feature>
<comment type="caution">
    <text evidence="2">The sequence shown here is derived from an EMBL/GenBank/DDBJ whole genome shotgun (WGS) entry which is preliminary data.</text>
</comment>
<feature type="region of interest" description="Disordered" evidence="1">
    <location>
        <begin position="1"/>
        <end position="81"/>
    </location>
</feature>
<accession>A0A4U5PZ64</accession>
<evidence type="ECO:0000313" key="2">
    <source>
        <dbReference type="EMBL" id="TKS01667.1"/>
    </source>
</evidence>
<dbReference type="EMBL" id="RCHU01000560">
    <property type="protein sequence ID" value="TKS01667.1"/>
    <property type="molecule type" value="Genomic_DNA"/>
</dbReference>
<dbReference type="InterPro" id="IPR053342">
    <property type="entry name" value="Exosome_cofactor/PTGS_suppr"/>
</dbReference>